<dbReference type="Proteomes" id="UP000009168">
    <property type="component" value="Unassembled WGS sequence"/>
</dbReference>
<name>W7XJW7_TETTS</name>
<evidence type="ECO:0000256" key="1">
    <source>
        <dbReference type="PROSITE-ProRule" id="PRU00221"/>
    </source>
</evidence>
<feature type="region of interest" description="Disordered" evidence="2">
    <location>
        <begin position="2880"/>
        <end position="2901"/>
    </location>
</feature>
<evidence type="ECO:0000256" key="3">
    <source>
        <dbReference type="SAM" id="Phobius"/>
    </source>
</evidence>
<dbReference type="CDD" id="cd00064">
    <property type="entry name" value="FU"/>
    <property type="match status" value="1"/>
</dbReference>
<feature type="transmembrane region" description="Helical" evidence="3">
    <location>
        <begin position="2788"/>
        <end position="2809"/>
    </location>
</feature>
<evidence type="ECO:0000313" key="6">
    <source>
        <dbReference type="Proteomes" id="UP000009168"/>
    </source>
</evidence>
<evidence type="ECO:0000256" key="2">
    <source>
        <dbReference type="SAM" id="MobiDB-lite"/>
    </source>
</evidence>
<dbReference type="EMBL" id="GG662821">
    <property type="protein sequence ID" value="EWS76011.1"/>
    <property type="molecule type" value="Genomic_DNA"/>
</dbReference>
<dbReference type="InParanoid" id="W7XJW7"/>
<dbReference type="InterPro" id="IPR006212">
    <property type="entry name" value="Furin_repeat"/>
</dbReference>
<keyword evidence="1" id="KW-0853">WD repeat</keyword>
<feature type="transmembrane region" description="Helical" evidence="3">
    <location>
        <begin position="2569"/>
        <end position="2590"/>
    </location>
</feature>
<dbReference type="SUPFAM" id="SSF69322">
    <property type="entry name" value="Tricorn protease domain 2"/>
    <property type="match status" value="1"/>
</dbReference>
<feature type="transmembrane region" description="Helical" evidence="3">
    <location>
        <begin position="3119"/>
        <end position="3142"/>
    </location>
</feature>
<feature type="signal peptide" evidence="4">
    <location>
        <begin position="1"/>
        <end position="26"/>
    </location>
</feature>
<dbReference type="OrthoDB" id="338325at2759"/>
<proteinExistence type="predicted"/>
<feature type="chain" id="PRO_5004906995" evidence="4">
    <location>
        <begin position="27"/>
        <end position="3239"/>
    </location>
</feature>
<dbReference type="RefSeq" id="XP_012651449.1">
    <property type="nucleotide sequence ID" value="XM_012795995.1"/>
</dbReference>
<dbReference type="SMART" id="SM00320">
    <property type="entry name" value="WD40"/>
    <property type="match status" value="2"/>
</dbReference>
<dbReference type="InterPro" id="IPR001680">
    <property type="entry name" value="WD40_rpt"/>
</dbReference>
<dbReference type="InterPro" id="IPR011047">
    <property type="entry name" value="Quinoprotein_ADH-like_sf"/>
</dbReference>
<evidence type="ECO:0000313" key="5">
    <source>
        <dbReference type="EMBL" id="EWS76011.1"/>
    </source>
</evidence>
<feature type="transmembrane region" description="Helical" evidence="3">
    <location>
        <begin position="3162"/>
        <end position="3180"/>
    </location>
</feature>
<dbReference type="PANTHER" id="PTHR11319">
    <property type="entry name" value="G PROTEIN-COUPLED RECEPTOR-RELATED"/>
    <property type="match status" value="1"/>
</dbReference>
<dbReference type="InterPro" id="IPR036322">
    <property type="entry name" value="WD40_repeat_dom_sf"/>
</dbReference>
<feature type="transmembrane region" description="Helical" evidence="3">
    <location>
        <begin position="2657"/>
        <end position="2677"/>
    </location>
</feature>
<feature type="compositionally biased region" description="Polar residues" evidence="2">
    <location>
        <begin position="2880"/>
        <end position="2900"/>
    </location>
</feature>
<dbReference type="GeneID" id="24438645"/>
<evidence type="ECO:0000256" key="4">
    <source>
        <dbReference type="SAM" id="SignalP"/>
    </source>
</evidence>
<protein>
    <submittedName>
        <fullName evidence="5">Transmembrane protein, putative</fullName>
    </submittedName>
</protein>
<keyword evidence="4" id="KW-0732">Signal</keyword>
<feature type="transmembrane region" description="Helical" evidence="3">
    <location>
        <begin position="2706"/>
        <end position="2726"/>
    </location>
</feature>
<feature type="transmembrane region" description="Helical" evidence="3">
    <location>
        <begin position="2452"/>
        <end position="2479"/>
    </location>
</feature>
<dbReference type="PANTHER" id="PTHR11319:SF35">
    <property type="entry name" value="OUTER MEMBRANE PROTEIN PMPC-RELATED"/>
    <property type="match status" value="1"/>
</dbReference>
<keyword evidence="3" id="KW-0472">Membrane</keyword>
<keyword evidence="3 5" id="KW-0812">Transmembrane</keyword>
<feature type="repeat" description="WD" evidence="1">
    <location>
        <begin position="505"/>
        <end position="537"/>
    </location>
</feature>
<organism evidence="5 6">
    <name type="scientific">Tetrahymena thermophila (strain SB210)</name>
    <dbReference type="NCBI Taxonomy" id="312017"/>
    <lineage>
        <taxon>Eukaryota</taxon>
        <taxon>Sar</taxon>
        <taxon>Alveolata</taxon>
        <taxon>Ciliophora</taxon>
        <taxon>Intramacronucleata</taxon>
        <taxon>Oligohymenophorea</taxon>
        <taxon>Hymenostomatida</taxon>
        <taxon>Tetrahymenina</taxon>
        <taxon>Tetrahymenidae</taxon>
        <taxon>Tetrahymena</taxon>
    </lineage>
</organism>
<dbReference type="SUPFAM" id="SSF50978">
    <property type="entry name" value="WD40 repeat-like"/>
    <property type="match status" value="1"/>
</dbReference>
<dbReference type="KEGG" id="tet:TTHERM_000372549"/>
<feature type="transmembrane region" description="Helical" evidence="3">
    <location>
        <begin position="2760"/>
        <end position="2776"/>
    </location>
</feature>
<dbReference type="SUPFAM" id="SSF50998">
    <property type="entry name" value="Quinoprotein alcohol dehydrogenase-like"/>
    <property type="match status" value="1"/>
</dbReference>
<sequence>MKSNSLRNTKIYKVIAIFQFIFLIKACNIGCQSCSVNSQTGYSSCLQCEKDYLLDKKNNICVYQNCHNLTYLEINASNSNLSSCVPLCNESNQPNLSQNICQQAIQCSTQYVQPSQVNKGRSIKSIFFSNMTDQIFLVYDQFINAINQENGSFMRSYTFDSSIFSVYQYKQNIFLFGDQKNSVFLWNPMENILNKVLEISQGTLKVISQVMEVANNKNILLITSIDDANKIIFFTQFNTNQLSYLPQALYQISVRDGSSVYLFQQLIIQQTSNWQIKAFQVIQQNSELQVIQITPTSICSTASGIVQFAYMNPTDQSIIIQFQNTSGVYQISSDGMSCKQIIFNQLASQIKYSELQINNNTYYLIFAAISGSTVQVFDLIQQQLIFSIQSNNQIIDFQTLITQQTQNQAILHTFLLTNIGQIENFTVQITQNQNQNNLNSIIQRKDSIQSLIQNPSNLLLSNHFLDSNGNTLQLQLIFLVYQNAQIIKVSDGSTLGLAQDFQDKLFYNQNAVNAVTYSISNQLIVSCGSDGRVFVWQAVDLAQPVFLYLLQQQGQQCIDVQIFQSSTLIIQFQTLFQIINIYNYIDSFVYPIQSSKYTKLQVGDAYFFILTGTMIQIFKQKEQIYYQAQITTSLSAQFYQFFLTSKYQLIIVDSTNTILPFSFVDGTSVSFGQNQFITPFISAYKIVTIFYLPQQNGSIGDLIILNDSNKNVIVLDIQLQIKANQTYNYGLILKAHIIDNYFLLLIKVYNPQSVYAYGTVVFDYIAQQFVYLGSNLLIQEMPLIYKNIRQDGSIQYSYVLTNPIGYTSYTLRVYWYPQTNIVNFDNFNYSPGQNLVCSYGNTQKNLIIAGSQTGQVRLIVFDNNITPQSIYTPSSASDNIQSMQISFTIGMYFIVTSYQIKCFSIHTEKLLEILSFKTLKSPLQQPAIQNLIVSNNLKILISYTQTEIILKNFNNNQLYSSELSLSSLIQLKLVNGAYIDEDKQQIYIYGSDIVLTDTNMGQILKLTTLNANQQYNQCIFTSTAAYCSMNQIQLHIFVRQPNFSVMSVVIVQPAQAGFQFIVDVSFQQIIVYKQLIDLYSVQGVFIQTISTVTANIIYLKQTTSSIVVFTTSNGYIFSRGNFEPQGSIQPAGGFIISVYYIESMNQIAFFTNQILFGQILFYNLNNQQSAGFISNTYKENGIGRTVQVSFDNDSVMLNYLDNYGNFQNVIFSTSKTTDNQIVIPQIQNGLVSQPQGYLLDFDQNSVYIYGSDSLFKINYNIMTRPIQRIIKSQQKLQFILQQNINGQTLNTIYLVDYWNNLFLYYDYQVIFQTRYANEVIDLFTYSTGSDQLTLICFLDYILVFKNTNNFQSTNAFLNITSYKYKKLLLNSQGRVVFNTWSNQIIDFDWLNNQQLAYLKLDVSDLVICTLQINNPNSQMWYLFVGTQLGNIIQYDINNKNMNTISFESNPVISIVISTTDQLNIAIITSSGNIFEINCSTLQLNKNQNIQQNKQTQTQDGGNKHTQVSFLFMDFQSNRYFINLEHEKSLGIYSLIDQSFVKYISFPDNEYKQIIQNQNFIILASAAQINVFDNNLNYINRLRRYNRKDRISDIQLIDTNKVIIVFTTRIECVFIDTTQMVLSSVDQVQLTDSRIILTQIIENQNAIHLIGISQTSIFEKKISLGIFVSQNVANLQSQNKKCLSSLQFTDSSSVFNQFDYIISTSVTNISFVLSILVGSQLRSMQFLQSSSAVIIIRPIDINNNILNIDSGTFQLLPFNVNMDNFKFQFNQENAKIMFHKLSQNVTFQDIKIQNQNIPSETSLIFENNSAILIQNLTISNVNFTTQQLEVNKQNQNTSYYFLNITQCQYIYINQLNLVNVNLFDPQQFILSIQNSNQVFIQNINIVNSTILGGLFIFQQIKNITFSQITLTGCLSQFRYNQNNQNSISTASTQQQNNYIFTFIGINNLQIYDYLSQNNTDLFQILTDRQYQQDQGILTLSTDVLIMKNITLIQNNFPRYFNSFSQLYIFQIQSSINFIEKLKLSQNQGNFYFYTSNSVQIQDSVFDQNIGVLGGSISFESIQQNIIIINSNFTSNEALSSGGAIIISNSNQIKVDQSYFISNKALIGGAIRIVSSQLKTKEQLLQSEIFNCIFSLNQAQIYGNNIGRYPSFIEIYIQRQNEYIFLDRQPIQTFTNANVVNITNLQSGGLVPINIKLLDDEKKEFSLQTELYMNNKYPQPIQNELSQYFLEITTISSVKLINQEQNSISSSLNPSADIKGEALVTSKQFNQDTNSFSFSTVQISYIPKQTTNSLVVKLTISNQFASMIIPLNLSFRQCIKGEILVKSSNIITTCQECQEGTYSLINPNQIDNIADLECKKCPLSAKICSKDQIILEAGYWRINNSSDNIIECNTNNPNICDETDIESKNGCIKGYIGPLCETCDIGGYIWGGERYTNSFAEFQCNKCSSTSYQALFIGLTFAILSFYLFLSIILFMNSYIYNSTCCYLRLMCILPMSKSSIKDESTFYIKALVNYLQLSACLFKFQISFLPQIVAIIPSIAGQPVSKIIVSSTCIYDQSLIDKYGEEKIRVVVQAVIPFFFCFILFVLLFIFQKLKLLNVGRYHKYLMVNFLFLFFQPDSISFYTLALSCRQIGDLKYNSIKLTLLCNDSTYSQFKFSFILPMLLLWILSPLIILVILLKYNLKKKQMHFCTTKYKYGYFYIEYKKQYCYWEFIRIYYRIVIVITVTLFENLQVLMYLLCVIIIFIYIFFAQRMEPFDNKHLLQLEILSCFILIFNVLFSQLNKQYPSDLFQVCLGTAHYGFIIFILVVIFKIKLQNSKSRSIKLIKKCINNIFLKKIFGRVVNNQNSSLITLLRWRKVFKNLLNLRKQNALQLNQKIENQESNKLNNSNQSRNISKQQPPQARQIALSKFSQNEDSQIKQNQEQEEYLKKVRSKNSTTFKSAYQTEYNSPAASFYKTGIDTQTQKFQIDYTIGTLNDQIIFDSKDPFSGQDKVERKKTINHLRQDVTINYLLNYYKILYHIVQNRMKMAILRIIIQKKRSQVQNKMKIQLQTRFINQQMNHKNLRIYRKENLMKKQNTKKYSKQTIQKNFKPYLNIKIKRKKKNEIKQQINKNVQYNFKFYVILNITFKFYLFNYMLINYLFIHQQFIKKIQIIQVQINLYKNLIVFIHINKILLFLILLIKHQCFLNKNKKITQILIKQIIIDQQIQQNLYPYQLFLINTCIDVTKWVKIIFKQKIHIL</sequence>
<keyword evidence="3" id="KW-1133">Transmembrane helix</keyword>
<feature type="transmembrane region" description="Helical" evidence="3">
    <location>
        <begin position="2732"/>
        <end position="2748"/>
    </location>
</feature>
<reference evidence="6" key="1">
    <citation type="journal article" date="2006" name="PLoS Biol.">
        <title>Macronuclear genome sequence of the ciliate Tetrahymena thermophila, a model eukaryote.</title>
        <authorList>
            <person name="Eisen J.A."/>
            <person name="Coyne R.S."/>
            <person name="Wu M."/>
            <person name="Wu D."/>
            <person name="Thiagarajan M."/>
            <person name="Wortman J.R."/>
            <person name="Badger J.H."/>
            <person name="Ren Q."/>
            <person name="Amedeo P."/>
            <person name="Jones K.M."/>
            <person name="Tallon L.J."/>
            <person name="Delcher A.L."/>
            <person name="Salzberg S.L."/>
            <person name="Silva J.C."/>
            <person name="Haas B.J."/>
            <person name="Majoros W.H."/>
            <person name="Farzad M."/>
            <person name="Carlton J.M."/>
            <person name="Smith R.K. Jr."/>
            <person name="Garg J."/>
            <person name="Pearlman R.E."/>
            <person name="Karrer K.M."/>
            <person name="Sun L."/>
            <person name="Manning G."/>
            <person name="Elde N.C."/>
            <person name="Turkewitz A.P."/>
            <person name="Asai D.J."/>
            <person name="Wilkes D.E."/>
            <person name="Wang Y."/>
            <person name="Cai H."/>
            <person name="Collins K."/>
            <person name="Stewart B.A."/>
            <person name="Lee S.R."/>
            <person name="Wilamowska K."/>
            <person name="Weinberg Z."/>
            <person name="Ruzzo W.L."/>
            <person name="Wloga D."/>
            <person name="Gaertig J."/>
            <person name="Frankel J."/>
            <person name="Tsao C.-C."/>
            <person name="Gorovsky M.A."/>
            <person name="Keeling P.J."/>
            <person name="Waller R.F."/>
            <person name="Patron N.J."/>
            <person name="Cherry J.M."/>
            <person name="Stover N.A."/>
            <person name="Krieger C.J."/>
            <person name="del Toro C."/>
            <person name="Ryder H.F."/>
            <person name="Williamson S.C."/>
            <person name="Barbeau R.A."/>
            <person name="Hamilton E.P."/>
            <person name="Orias E."/>
        </authorList>
    </citation>
    <scope>NUCLEOTIDE SEQUENCE [LARGE SCALE GENOMIC DNA]</scope>
    <source>
        <strain evidence="6">SB210</strain>
    </source>
</reference>
<dbReference type="PROSITE" id="PS50082">
    <property type="entry name" value="WD_REPEATS_2"/>
    <property type="match status" value="1"/>
</dbReference>
<gene>
    <name evidence="5" type="ORF">TTHERM_000372549</name>
</gene>
<accession>W7XJW7</accession>
<keyword evidence="6" id="KW-1185">Reference proteome</keyword>